<organism evidence="1">
    <name type="scientific">uncultured bacterium A1Q1_fos_1807</name>
    <dbReference type="NCBI Taxonomy" id="1256552"/>
    <lineage>
        <taxon>Bacteria</taxon>
        <taxon>environmental samples</taxon>
    </lineage>
</organism>
<protein>
    <submittedName>
        <fullName evidence="1">Uncharacterized protein</fullName>
    </submittedName>
</protein>
<reference evidence="1" key="1">
    <citation type="submission" date="2012-09" db="EMBL/GenBank/DDBJ databases">
        <title>Metagenomic Characterization of a Microbial Community in Wastewater Detects High Levels of Antibiotic Resistance.</title>
        <authorList>
            <person name="Abrams M."/>
            <person name="Caldwell A."/>
            <person name="Vandaei E."/>
            <person name="Lee W."/>
            <person name="Perrott J."/>
            <person name="Khan S.Y."/>
            <person name="Ta J."/>
            <person name="Romero D."/>
            <person name="Nguyen V."/>
            <person name="Pourmand N."/>
            <person name="Ouverney C.C."/>
        </authorList>
    </citation>
    <scope>NUCLEOTIDE SEQUENCE</scope>
</reference>
<dbReference type="EMBL" id="JX649883">
    <property type="protein sequence ID" value="AGC71817.1"/>
    <property type="molecule type" value="Genomic_DNA"/>
</dbReference>
<dbReference type="AlphaFoldDB" id="L7VS08"/>
<proteinExistence type="predicted"/>
<sequence length="115" mass="12716">MSDLIPPTQFSRLETRDTTSVMTTFYAARQDYENGKGGKAVLFVLSTDLDTGTVKAKVLFVIELGKNESVRDYVQSRIAEVVSDETLPGRPDFAEIDPGNYAGDFAFIGQMLEIQ</sequence>
<name>L7VS08_9BACT</name>
<evidence type="ECO:0000313" key="1">
    <source>
        <dbReference type="EMBL" id="AGC71817.1"/>
    </source>
</evidence>
<accession>L7VS08</accession>